<evidence type="ECO:0000313" key="1">
    <source>
        <dbReference type="EMBL" id="MDC8830343.1"/>
    </source>
</evidence>
<dbReference type="Gene3D" id="3.20.20.370">
    <property type="entry name" value="Glycoside hydrolase/deacetylase"/>
    <property type="match status" value="1"/>
</dbReference>
<evidence type="ECO:0000313" key="2">
    <source>
        <dbReference type="Proteomes" id="UP001218788"/>
    </source>
</evidence>
<keyword evidence="2" id="KW-1185">Reference proteome</keyword>
<name>A0ABT5KZZ9_9ALTE</name>
<comment type="caution">
    <text evidence="1">The sequence shown here is derived from an EMBL/GenBank/DDBJ whole genome shotgun (WGS) entry which is preliminary data.</text>
</comment>
<reference evidence="1 2" key="1">
    <citation type="submission" date="2022-10" db="EMBL/GenBank/DDBJ databases">
        <title>Alteromonas sp. chi3 Genome sequencing.</title>
        <authorList>
            <person name="Park S."/>
        </authorList>
    </citation>
    <scope>NUCLEOTIDE SEQUENCE [LARGE SCALE GENOMIC DNA]</scope>
    <source>
        <strain evidence="2">chi3</strain>
    </source>
</reference>
<protein>
    <recommendedName>
        <fullName evidence="3">WalW protein</fullName>
    </recommendedName>
</protein>
<dbReference type="EMBL" id="JAQQXP010000001">
    <property type="protein sequence ID" value="MDC8830343.1"/>
    <property type="molecule type" value="Genomic_DNA"/>
</dbReference>
<sequence>MSNSARLSVVVHTEEEFDWNAGFFASNNGVNHGEELIYFCQELIALGAKIVFAMDYAFVTSAQGQAVIHHFKTHHANDVEFATHLHPWVNPPFAEQDEVHEKDSYPGNLPAATEQAKLTILTETIENQVGYRPTTYLAGRYGVGENTYRILKELGYTVDLSITPFTDYRHQHGPDFTSFNNEEVITDDIRCITHSTGFVSYLAPFTDYLNKKAGNLDRLNNNLIGKILLKLLGVRKVRLSAEGYNSKDMLALSDSLIRLGVQHLLFSFHSPTVKMGITPYTKNMHSLNAFKRNTSEFLTSVKVKHSLTVKDTAK</sequence>
<dbReference type="RefSeq" id="WP_273639111.1">
    <property type="nucleotide sequence ID" value="NZ_JAQQXP010000001.1"/>
</dbReference>
<evidence type="ECO:0008006" key="3">
    <source>
        <dbReference type="Google" id="ProtNLM"/>
    </source>
</evidence>
<gene>
    <name evidence="1" type="ORF">OIK42_06145</name>
</gene>
<proteinExistence type="predicted"/>
<dbReference type="SUPFAM" id="SSF88713">
    <property type="entry name" value="Glycoside hydrolase/deacetylase"/>
    <property type="match status" value="1"/>
</dbReference>
<accession>A0ABT5KZZ9</accession>
<organism evidence="1 2">
    <name type="scientific">Alteromonas gilva</name>
    <dbReference type="NCBI Taxonomy" id="2987522"/>
    <lineage>
        <taxon>Bacteria</taxon>
        <taxon>Pseudomonadati</taxon>
        <taxon>Pseudomonadota</taxon>
        <taxon>Gammaproteobacteria</taxon>
        <taxon>Alteromonadales</taxon>
        <taxon>Alteromonadaceae</taxon>
        <taxon>Alteromonas/Salinimonas group</taxon>
        <taxon>Alteromonas</taxon>
    </lineage>
</organism>
<dbReference type="InterPro" id="IPR011330">
    <property type="entry name" value="Glyco_hydro/deAcase_b/a-brl"/>
</dbReference>
<dbReference type="Proteomes" id="UP001218788">
    <property type="component" value="Unassembled WGS sequence"/>
</dbReference>